<proteinExistence type="predicted"/>
<evidence type="ECO:0000256" key="1">
    <source>
        <dbReference type="SAM" id="MobiDB-lite"/>
    </source>
</evidence>
<feature type="chain" id="PRO_5014395213" evidence="2">
    <location>
        <begin position="19"/>
        <end position="677"/>
    </location>
</feature>
<dbReference type="EMBL" id="KZ613492">
    <property type="protein sequence ID" value="PMD18853.1"/>
    <property type="molecule type" value="Genomic_DNA"/>
</dbReference>
<protein>
    <submittedName>
        <fullName evidence="3">Uncharacterized protein</fullName>
    </submittedName>
</protein>
<keyword evidence="2" id="KW-0732">Signal</keyword>
<dbReference type="PANTHER" id="PTHR34587:SF2">
    <property type="entry name" value="G-PROTEIN COUPLED RECEPTORS FAMILY 1 PROFILE DOMAIN-CONTAINING PROTEIN"/>
    <property type="match status" value="1"/>
</dbReference>
<dbReference type="Proteomes" id="UP000235672">
    <property type="component" value="Unassembled WGS sequence"/>
</dbReference>
<dbReference type="STRING" id="1745343.A0A2J6PXT0"/>
<dbReference type="InterPro" id="IPR053216">
    <property type="entry name" value="Appressorial_penetr-assoc"/>
</dbReference>
<evidence type="ECO:0000256" key="2">
    <source>
        <dbReference type="SAM" id="SignalP"/>
    </source>
</evidence>
<feature type="region of interest" description="Disordered" evidence="1">
    <location>
        <begin position="302"/>
        <end position="375"/>
    </location>
</feature>
<sequence length="677" mass="66749">MFTPSILLLLASAGIIEARSVHEARHLHALVHQRAANGDASATTLSANAIQSGSFNNGQLETGSEAGQAASLTSTNNFINNCAGKTLTNGLQITTGSCNGITMGDIPAKTSMVSSIITFPLSGSASKLQSDTSFNITVQTQNLVAGSFTNADATYYAAPQSLSGGKVVGHTHVTVQDLGSSLNPTQALDATQFAFFKGINDAGNGQGLLTAVVTGGLPAGNYRVCTMASASNHQPVLMPVAQRGTPDDCTKFTVGGTGTTINVAANDGSKGIAAAAAAAAAVSLGPDVNVSQTAAAVANSTSVAASNTANGGNGKADATSTAETASISTKAGKGGNGKGKAGTTTLSSNGTTTASSTVTTTTAENGKGGKKINGGKGTGTTSAVAVISTSVVQKVTVIETFFEFAFGLGGLPPSVSKNGNQFLVLEKIFEDITLACGAACEEQFTTCTALEGPGFSLEECSSQKESCGSAASSQSSAAAPTKVTATVTVPPTATVTGSILSETTIPTTFTTTSTGAAAAVTSSNAVATSESPAVTTPVVANNVEASSSACTLTTSTIFVDAPSQTGATSSPPAVAQAANSTISNSTIATGTGSAALPVNTASALGGIAAPPVTNSGDSTRPFEVNGNTFVNKAAAVQRSCDIQFNACANAFNSGSATGFNISDCQTQEDNCIAAGSS</sequence>
<dbReference type="AlphaFoldDB" id="A0A2J6PXT0"/>
<keyword evidence="4" id="KW-1185">Reference proteome</keyword>
<feature type="compositionally biased region" description="Low complexity" evidence="1">
    <location>
        <begin position="302"/>
        <end position="331"/>
    </location>
</feature>
<feature type="signal peptide" evidence="2">
    <location>
        <begin position="1"/>
        <end position="18"/>
    </location>
</feature>
<accession>A0A2J6PXT0</accession>
<dbReference type="OrthoDB" id="2336871at2759"/>
<gene>
    <name evidence="3" type="ORF">NA56DRAFT_222304</name>
</gene>
<feature type="compositionally biased region" description="Low complexity" evidence="1">
    <location>
        <begin position="341"/>
        <end position="362"/>
    </location>
</feature>
<evidence type="ECO:0000313" key="3">
    <source>
        <dbReference type="EMBL" id="PMD18853.1"/>
    </source>
</evidence>
<dbReference type="PANTHER" id="PTHR34587">
    <property type="entry name" value="VWFA DOMAIN-CONTAINING PROTEIN"/>
    <property type="match status" value="1"/>
</dbReference>
<name>A0A2J6PXT0_9HELO</name>
<evidence type="ECO:0000313" key="4">
    <source>
        <dbReference type="Proteomes" id="UP000235672"/>
    </source>
</evidence>
<organism evidence="3 4">
    <name type="scientific">Hyaloscypha hepaticicola</name>
    <dbReference type="NCBI Taxonomy" id="2082293"/>
    <lineage>
        <taxon>Eukaryota</taxon>
        <taxon>Fungi</taxon>
        <taxon>Dikarya</taxon>
        <taxon>Ascomycota</taxon>
        <taxon>Pezizomycotina</taxon>
        <taxon>Leotiomycetes</taxon>
        <taxon>Helotiales</taxon>
        <taxon>Hyaloscyphaceae</taxon>
        <taxon>Hyaloscypha</taxon>
    </lineage>
</organism>
<reference evidence="3 4" key="1">
    <citation type="submission" date="2016-05" db="EMBL/GenBank/DDBJ databases">
        <title>A degradative enzymes factory behind the ericoid mycorrhizal symbiosis.</title>
        <authorList>
            <consortium name="DOE Joint Genome Institute"/>
            <person name="Martino E."/>
            <person name="Morin E."/>
            <person name="Grelet G."/>
            <person name="Kuo A."/>
            <person name="Kohler A."/>
            <person name="Daghino S."/>
            <person name="Barry K."/>
            <person name="Choi C."/>
            <person name="Cichocki N."/>
            <person name="Clum A."/>
            <person name="Copeland A."/>
            <person name="Hainaut M."/>
            <person name="Haridas S."/>
            <person name="Labutti K."/>
            <person name="Lindquist E."/>
            <person name="Lipzen A."/>
            <person name="Khouja H.-R."/>
            <person name="Murat C."/>
            <person name="Ohm R."/>
            <person name="Olson A."/>
            <person name="Spatafora J."/>
            <person name="Veneault-Fourrey C."/>
            <person name="Henrissat B."/>
            <person name="Grigoriev I."/>
            <person name="Martin F."/>
            <person name="Perotto S."/>
        </authorList>
    </citation>
    <scope>NUCLEOTIDE SEQUENCE [LARGE SCALE GENOMIC DNA]</scope>
    <source>
        <strain evidence="3 4">UAMH 7357</strain>
    </source>
</reference>